<dbReference type="AlphaFoldDB" id="A0A6J5E626"/>
<proteinExistence type="predicted"/>
<dbReference type="EMBL" id="CABVQD010000014">
    <property type="protein sequence ID" value="VWB86059.1"/>
    <property type="molecule type" value="Genomic_DNA"/>
</dbReference>
<gene>
    <name evidence="1" type="ORF">BPA30113_03976</name>
</gene>
<dbReference type="Proteomes" id="UP000494330">
    <property type="component" value="Unassembled WGS sequence"/>
</dbReference>
<protein>
    <submittedName>
        <fullName evidence="1">Uncharacterized protein</fullName>
    </submittedName>
</protein>
<reference evidence="1 2" key="1">
    <citation type="submission" date="2019-09" db="EMBL/GenBank/DDBJ databases">
        <authorList>
            <person name="Depoorter E."/>
        </authorList>
    </citation>
    <scope>NUCLEOTIDE SEQUENCE [LARGE SCALE GENOMIC DNA]</scope>
    <source>
        <strain evidence="1">LMG 30113</strain>
    </source>
</reference>
<keyword evidence="2" id="KW-1185">Reference proteome</keyword>
<organism evidence="1 2">
    <name type="scientific">Burkholderia paludis</name>
    <dbReference type="NCBI Taxonomy" id="1506587"/>
    <lineage>
        <taxon>Bacteria</taxon>
        <taxon>Pseudomonadati</taxon>
        <taxon>Pseudomonadota</taxon>
        <taxon>Betaproteobacteria</taxon>
        <taxon>Burkholderiales</taxon>
        <taxon>Burkholderiaceae</taxon>
        <taxon>Burkholderia</taxon>
        <taxon>Burkholderia cepacia complex</taxon>
    </lineage>
</organism>
<name>A0A6J5E626_9BURK</name>
<accession>A0A6J5E626</accession>
<sequence>MIAVAVRTALIETSMREQIAGYIPVDFDPLRSRNFDKPSVALNREGFMVRHNRMLHKERDQQVCVAEQVSLDKL</sequence>
<evidence type="ECO:0000313" key="1">
    <source>
        <dbReference type="EMBL" id="VWB86059.1"/>
    </source>
</evidence>
<evidence type="ECO:0000313" key="2">
    <source>
        <dbReference type="Proteomes" id="UP000494330"/>
    </source>
</evidence>